<dbReference type="InterPro" id="IPR035901">
    <property type="entry name" value="GIY-YIG_endonuc_sf"/>
</dbReference>
<proteinExistence type="predicted"/>
<sequence>MTNIYILLLEEERYYIGRSNNVLFRYQEHINGNGSAWTRKYKPISLEKTITNVSPFEEDKITKEYMSKYGIDKVRGGSYVEIELSKFHIDALKMEIWSAKDLCTNCGRFGHFIKDCYAKTDVFENIIKYEAEYNWGCKYCDKKFTKEFSAIVHEKSCRSKIIKPNNLKSNGICYRCGRLGHYLLNCYASKHINGYYLKKPF</sequence>
<dbReference type="SUPFAM" id="SSF57756">
    <property type="entry name" value="Retrovirus zinc finger-like domains"/>
    <property type="match status" value="2"/>
</dbReference>
<organism evidence="2">
    <name type="scientific">viral metagenome</name>
    <dbReference type="NCBI Taxonomy" id="1070528"/>
    <lineage>
        <taxon>unclassified sequences</taxon>
        <taxon>metagenomes</taxon>
        <taxon>organismal metagenomes</taxon>
    </lineage>
</organism>
<accession>A0A6C0LZ97</accession>
<feature type="domain" description="CCHC-type" evidence="1">
    <location>
        <begin position="103"/>
        <end position="116"/>
    </location>
</feature>
<protein>
    <recommendedName>
        <fullName evidence="1">CCHC-type domain-containing protein</fullName>
    </recommendedName>
</protein>
<evidence type="ECO:0000313" key="2">
    <source>
        <dbReference type="EMBL" id="QHU35997.1"/>
    </source>
</evidence>
<evidence type="ECO:0000259" key="1">
    <source>
        <dbReference type="PROSITE" id="PS50158"/>
    </source>
</evidence>
<dbReference type="GO" id="GO:0008270">
    <property type="term" value="F:zinc ion binding"/>
    <property type="evidence" value="ECO:0007669"/>
    <property type="project" value="InterPro"/>
</dbReference>
<dbReference type="Gene3D" id="3.40.1440.10">
    <property type="entry name" value="GIY-YIG endonuclease"/>
    <property type="match status" value="1"/>
</dbReference>
<dbReference type="AlphaFoldDB" id="A0A6C0LZ97"/>
<dbReference type="Gene3D" id="4.10.60.10">
    <property type="entry name" value="Zinc finger, CCHC-type"/>
    <property type="match status" value="1"/>
</dbReference>
<dbReference type="PROSITE" id="PS50158">
    <property type="entry name" value="ZF_CCHC"/>
    <property type="match status" value="2"/>
</dbReference>
<feature type="domain" description="CCHC-type" evidence="1">
    <location>
        <begin position="173"/>
        <end position="186"/>
    </location>
</feature>
<name>A0A6C0LZ97_9ZZZZ</name>
<dbReference type="SMART" id="SM00343">
    <property type="entry name" value="ZnF_C2HC"/>
    <property type="match status" value="2"/>
</dbReference>
<dbReference type="InterPro" id="IPR001878">
    <property type="entry name" value="Znf_CCHC"/>
</dbReference>
<dbReference type="GO" id="GO:0003676">
    <property type="term" value="F:nucleic acid binding"/>
    <property type="evidence" value="ECO:0007669"/>
    <property type="project" value="InterPro"/>
</dbReference>
<reference evidence="2" key="1">
    <citation type="journal article" date="2020" name="Nature">
        <title>Giant virus diversity and host interactions through global metagenomics.</title>
        <authorList>
            <person name="Schulz F."/>
            <person name="Roux S."/>
            <person name="Paez-Espino D."/>
            <person name="Jungbluth S."/>
            <person name="Walsh D.A."/>
            <person name="Denef V.J."/>
            <person name="McMahon K.D."/>
            <person name="Konstantinidis K.T."/>
            <person name="Eloe-Fadrosh E.A."/>
            <person name="Kyrpides N.C."/>
            <person name="Woyke T."/>
        </authorList>
    </citation>
    <scope>NUCLEOTIDE SEQUENCE</scope>
    <source>
        <strain evidence="2">GVMAG-S-1035085-51</strain>
    </source>
</reference>
<dbReference type="EMBL" id="MN740619">
    <property type="protein sequence ID" value="QHU35997.1"/>
    <property type="molecule type" value="Genomic_DNA"/>
</dbReference>
<dbReference type="InterPro" id="IPR036875">
    <property type="entry name" value="Znf_CCHC_sf"/>
</dbReference>
<dbReference type="Pfam" id="PF00098">
    <property type="entry name" value="zf-CCHC"/>
    <property type="match status" value="1"/>
</dbReference>